<dbReference type="FunFam" id="3.30.300.30:FF:000007">
    <property type="entry name" value="4-coumarate--CoA ligase 2"/>
    <property type="match status" value="1"/>
</dbReference>
<evidence type="ECO:0000256" key="2">
    <source>
        <dbReference type="ARBA" id="ARBA00022598"/>
    </source>
</evidence>
<dbReference type="PANTHER" id="PTHR24096">
    <property type="entry name" value="LONG-CHAIN-FATTY-ACID--COA LIGASE"/>
    <property type="match status" value="1"/>
</dbReference>
<dbReference type="OrthoDB" id="6509636at2759"/>
<dbReference type="Proteomes" id="UP000785200">
    <property type="component" value="Unassembled WGS sequence"/>
</dbReference>
<evidence type="ECO:0000256" key="1">
    <source>
        <dbReference type="ARBA" id="ARBA00006432"/>
    </source>
</evidence>
<dbReference type="AlphaFoldDB" id="A0A9P6VFW6"/>
<dbReference type="CDD" id="cd05911">
    <property type="entry name" value="Firefly_Luc_like"/>
    <property type="match status" value="1"/>
</dbReference>
<accession>A0A9P6VFW6</accession>
<evidence type="ECO:0000313" key="5">
    <source>
        <dbReference type="EMBL" id="KAG0647044.1"/>
    </source>
</evidence>
<dbReference type="InterPro" id="IPR025110">
    <property type="entry name" value="AMP-bd_C"/>
</dbReference>
<keyword evidence="6" id="KW-1185">Reference proteome</keyword>
<dbReference type="Gene3D" id="3.40.50.12780">
    <property type="entry name" value="N-terminal domain of ligase-like"/>
    <property type="match status" value="1"/>
</dbReference>
<dbReference type="InterPro" id="IPR000873">
    <property type="entry name" value="AMP-dep_synth/lig_dom"/>
</dbReference>
<dbReference type="Pfam" id="PF13193">
    <property type="entry name" value="AMP-binding_C"/>
    <property type="match status" value="1"/>
</dbReference>
<comment type="similarity">
    <text evidence="1">Belongs to the ATP-dependent AMP-binding enzyme family.</text>
</comment>
<name>A0A9P6VFW6_9HELO</name>
<dbReference type="Pfam" id="PF00501">
    <property type="entry name" value="AMP-binding"/>
    <property type="match status" value="1"/>
</dbReference>
<proteinExistence type="inferred from homology"/>
<protein>
    <submittedName>
        <fullName evidence="5">4-coumarate-ligase 2</fullName>
    </submittedName>
</protein>
<feature type="domain" description="AMP-dependent synthetase/ligase" evidence="3">
    <location>
        <begin position="29"/>
        <end position="397"/>
    </location>
</feature>
<dbReference type="Gene3D" id="3.30.300.30">
    <property type="match status" value="1"/>
</dbReference>
<dbReference type="PROSITE" id="PS00455">
    <property type="entry name" value="AMP_BINDING"/>
    <property type="match status" value="1"/>
</dbReference>
<evidence type="ECO:0000259" key="3">
    <source>
        <dbReference type="Pfam" id="PF00501"/>
    </source>
</evidence>
<keyword evidence="2" id="KW-0436">Ligase</keyword>
<gene>
    <name evidence="5" type="ORF">D0Z07_6283</name>
</gene>
<dbReference type="InterPro" id="IPR045851">
    <property type="entry name" value="AMP-bd_C_sf"/>
</dbReference>
<dbReference type="GO" id="GO:0016405">
    <property type="term" value="F:CoA-ligase activity"/>
    <property type="evidence" value="ECO:0007669"/>
    <property type="project" value="TreeGrafter"/>
</dbReference>
<sequence length="553" mass="61062">MVTESQYPPVDIPEVDFWGFLFERDIPFPQDKVIYVNPETSRQHTFLDVKNTSIGFGHALETQWNWKKGDVLVTFAPNCIDTPALNLGTLWATGVVSPANPAYSAAELAFQLKDSESKAILTMPALLGTAFEAAKIAGIPRDRILVMGDEKCMEAQHFTDFVRKAGHVPKVRRRIQLPSDLAYIPYSSGTTGLPKGVCLTQENMSANLLQMEVTQSELLWDGGNNGEGDSILAVLPFYHVYGIAVLVHHPVFAGIKAIVLPKFALDVWCQAVQDHKITYSYVVPPILLGLSKAPIVDNYDLSSIKVFVSAAAPLTKDIVNAVWNRLKIPVKQAYGLTETSPGTHVQRTEDWQKAIGSVGRLLPNQTAKFVSEAGEDLPVGSTGEFWVKGPNIFAGYWKNPSATANCMSSDGYFKTGDIGYQDQDGNFYITDRLKELIKYKGFQVAPAELEGLLVGSDMVADACVVGIYDESQATELPLAFVVKTEKVKNVADEKLEKEICQWVTSKVANHKRLRGGIRFVDEIPKSAAGKILRRLLRDRIKEETANKRVKSKL</sequence>
<dbReference type="InterPro" id="IPR042099">
    <property type="entry name" value="ANL_N_sf"/>
</dbReference>
<comment type="caution">
    <text evidence="5">The sequence shown here is derived from an EMBL/GenBank/DDBJ whole genome shotgun (WGS) entry which is preliminary data.</text>
</comment>
<reference evidence="5" key="1">
    <citation type="submission" date="2019-07" db="EMBL/GenBank/DDBJ databases">
        <title>Hyphodiscus hymeniophilus genome sequencing and assembly.</title>
        <authorList>
            <person name="Kramer G."/>
            <person name="Nodwell J."/>
        </authorList>
    </citation>
    <scope>NUCLEOTIDE SEQUENCE</scope>
    <source>
        <strain evidence="5">ATCC 34498</strain>
    </source>
</reference>
<feature type="domain" description="AMP-binding enzyme C-terminal" evidence="4">
    <location>
        <begin position="448"/>
        <end position="530"/>
    </location>
</feature>
<evidence type="ECO:0000313" key="6">
    <source>
        <dbReference type="Proteomes" id="UP000785200"/>
    </source>
</evidence>
<dbReference type="PANTHER" id="PTHR24096:SF149">
    <property type="entry name" value="AMP-BINDING DOMAIN-CONTAINING PROTEIN-RELATED"/>
    <property type="match status" value="1"/>
</dbReference>
<organism evidence="5 6">
    <name type="scientific">Hyphodiscus hymeniophilus</name>
    <dbReference type="NCBI Taxonomy" id="353542"/>
    <lineage>
        <taxon>Eukaryota</taxon>
        <taxon>Fungi</taxon>
        <taxon>Dikarya</taxon>
        <taxon>Ascomycota</taxon>
        <taxon>Pezizomycotina</taxon>
        <taxon>Leotiomycetes</taxon>
        <taxon>Helotiales</taxon>
        <taxon>Hyphodiscaceae</taxon>
        <taxon>Hyphodiscus</taxon>
    </lineage>
</organism>
<dbReference type="InterPro" id="IPR020845">
    <property type="entry name" value="AMP-binding_CS"/>
</dbReference>
<dbReference type="SUPFAM" id="SSF56801">
    <property type="entry name" value="Acetyl-CoA synthetase-like"/>
    <property type="match status" value="1"/>
</dbReference>
<dbReference type="EMBL" id="VNKQ01000014">
    <property type="protein sequence ID" value="KAG0647044.1"/>
    <property type="molecule type" value="Genomic_DNA"/>
</dbReference>
<evidence type="ECO:0000259" key="4">
    <source>
        <dbReference type="Pfam" id="PF13193"/>
    </source>
</evidence>